<protein>
    <recommendedName>
        <fullName evidence="4">Toprim domain-containing protein</fullName>
    </recommendedName>
</protein>
<organism evidence="2 3">
    <name type="scientific">Nocardia cerradoensis</name>
    <dbReference type="NCBI Taxonomy" id="85688"/>
    <lineage>
        <taxon>Bacteria</taxon>
        <taxon>Bacillati</taxon>
        <taxon>Actinomycetota</taxon>
        <taxon>Actinomycetes</taxon>
        <taxon>Mycobacteriales</taxon>
        <taxon>Nocardiaceae</taxon>
        <taxon>Nocardia</taxon>
    </lineage>
</organism>
<dbReference type="RefSeq" id="WP_094028254.1">
    <property type="nucleotide sequence ID" value="NZ_NGAF01000036.1"/>
</dbReference>
<evidence type="ECO:0000313" key="2">
    <source>
        <dbReference type="EMBL" id="OXR40248.1"/>
    </source>
</evidence>
<name>A0A231GUJ5_9NOCA</name>
<sequence length="1019" mass="110485">MSAPARRSTGTTHAGESLERVTAALEKTVGEGRPAGDWLKFCCPVHETGPGHHPSLIVKHLADMGRTKVQCQAGCPDEQILDAVGLKISDLYDEPITRAVGGRRRAPIRSRPQQRPVSRAERAIAAAGLPLTKPAKDLGPQTGPAKTDATYAYRDPNGQLVGEVVRRHIPHEHGREKAFFQRRRNAQGRMEAGGFAPIPYRLPEVLAAISAGRTIYIPEGEKDVDAAWRSGVPATCNAAGAGKWKPEHAQWLKGARRVVIIADRDVPGYRHAEKVAESLTGLVGEVRIVAAAAGKDLGDHFAAGHELGELEPVAGLDPRTPITSAPRLEAGAVPFAGEASVAVAAGVSPAHTPDGGSFMSGNSTINLSGLHSQEAGHHHDDTVDRVGSQFAVLIRAMMQEVMSRAVSSAQARREALKEQERREAKAQREHAAQVAAQRKAIETALEKMRKAGWDRLSRNEVASALQEAVSWSEDSDTARRAAVELAGHIRERWGVHVDLDGGHVTIDADMTPKLAAKMAAAEQERADKGRLATAQDRMVEMIAGEDIDESAKQQLYAQIEQWRNAPTPQGLSALQKKMKEAGVGESTRTKARFVALYLGGSSAATSKVNNLDTPGTAADDLRSQVRDLDSAATAAAALRRMESPMVDPGEEAKNRVDTLLMDYQTRLKHGHDTVGVQARLAEAISVMTEEDQAKARERGKEIRKNPAAERKPLWPDHVNRDDLAATVRAYAALAPVVESRVINPDGTDVDATWAQAQKDRATVMRAQIDRAIKSGKGLHDLERDQLRAVIVDIEAGKTAVPDLLLADDRSAAVIDRERSDEIAHDSARYHRHKLEEILRGGAAPEGVARHVREDISRVVAEHTQLAAGRTNLRDYEATGADERLLSALTAHGVPEPVRNQVRHHLTEARDNCASTGQQAHWIQDRWAGRREKVAVDRNPGPPAYDSPEYRALQEHNLRQAGLNEDEVRQCMAAEKGRAKPPSAAVNPPAPEQKVRLTTPGAGVQQTHHRGTDRDPGLGR</sequence>
<feature type="compositionally biased region" description="Basic and acidic residues" evidence="1">
    <location>
        <begin position="1009"/>
        <end position="1019"/>
    </location>
</feature>
<proteinExistence type="predicted"/>
<dbReference type="Gene3D" id="3.40.1360.10">
    <property type="match status" value="1"/>
</dbReference>
<feature type="region of interest" description="Disordered" evidence="1">
    <location>
        <begin position="973"/>
        <end position="1019"/>
    </location>
</feature>
<evidence type="ECO:0000313" key="3">
    <source>
        <dbReference type="Proteomes" id="UP000215506"/>
    </source>
</evidence>
<dbReference type="AlphaFoldDB" id="A0A231GUJ5"/>
<dbReference type="InterPro" id="IPR034154">
    <property type="entry name" value="TOPRIM_DnaG/twinkle"/>
</dbReference>
<reference evidence="2 3" key="1">
    <citation type="submission" date="2017-07" db="EMBL/GenBank/DDBJ databases">
        <title>First draft Genome Sequence of Nocardia cerradoensis isolated from human infection.</title>
        <authorList>
            <person name="Carrasco G."/>
        </authorList>
    </citation>
    <scope>NUCLEOTIDE SEQUENCE [LARGE SCALE GENOMIC DNA]</scope>
    <source>
        <strain evidence="2 3">CNM20130759</strain>
    </source>
</reference>
<feature type="region of interest" description="Disordered" evidence="1">
    <location>
        <begin position="132"/>
        <end position="152"/>
    </location>
</feature>
<dbReference type="CDD" id="cd01029">
    <property type="entry name" value="TOPRIM_primases"/>
    <property type="match status" value="1"/>
</dbReference>
<dbReference type="Proteomes" id="UP000215506">
    <property type="component" value="Unassembled WGS sequence"/>
</dbReference>
<accession>A0A231GUJ5</accession>
<gene>
    <name evidence="2" type="ORF">B7C42_07673</name>
</gene>
<comment type="caution">
    <text evidence="2">The sequence shown here is derived from an EMBL/GenBank/DDBJ whole genome shotgun (WGS) entry which is preliminary data.</text>
</comment>
<evidence type="ECO:0000256" key="1">
    <source>
        <dbReference type="SAM" id="MobiDB-lite"/>
    </source>
</evidence>
<dbReference type="SUPFAM" id="SSF56731">
    <property type="entry name" value="DNA primase core"/>
    <property type="match status" value="1"/>
</dbReference>
<dbReference type="EMBL" id="NGAF01000036">
    <property type="protein sequence ID" value="OXR40248.1"/>
    <property type="molecule type" value="Genomic_DNA"/>
</dbReference>
<evidence type="ECO:0008006" key="4">
    <source>
        <dbReference type="Google" id="ProtNLM"/>
    </source>
</evidence>
<keyword evidence="3" id="KW-1185">Reference proteome</keyword>